<evidence type="ECO:0000256" key="4">
    <source>
        <dbReference type="ARBA" id="ARBA00029563"/>
    </source>
</evidence>
<keyword evidence="2" id="KW-0238">DNA-binding</keyword>
<keyword evidence="10" id="KW-1185">Reference proteome</keyword>
<feature type="coiled-coil region" evidence="6">
    <location>
        <begin position="133"/>
        <end position="194"/>
    </location>
</feature>
<organism evidence="9 10">
    <name type="scientific">Ornithorhynchus anatinus</name>
    <name type="common">Duckbill platypus</name>
    <dbReference type="NCBI Taxonomy" id="9258"/>
    <lineage>
        <taxon>Eukaryota</taxon>
        <taxon>Metazoa</taxon>
        <taxon>Chordata</taxon>
        <taxon>Craniata</taxon>
        <taxon>Vertebrata</taxon>
        <taxon>Euteleostomi</taxon>
        <taxon>Mammalia</taxon>
        <taxon>Monotremata</taxon>
        <taxon>Ornithorhynchidae</taxon>
        <taxon>Ornithorhynchus</taxon>
    </lineage>
</organism>
<dbReference type="GO" id="GO:0006357">
    <property type="term" value="P:regulation of transcription by RNA polymerase II"/>
    <property type="evidence" value="ECO:0000318"/>
    <property type="project" value="GO_Central"/>
</dbReference>
<dbReference type="PROSITE" id="PS50217">
    <property type="entry name" value="BZIP"/>
    <property type="match status" value="1"/>
</dbReference>
<dbReference type="GO" id="GO:0035976">
    <property type="term" value="C:transcription factor AP-1 complex"/>
    <property type="evidence" value="ECO:0007669"/>
    <property type="project" value="Ensembl"/>
</dbReference>
<dbReference type="PANTHER" id="PTHR23351">
    <property type="entry name" value="FOS TRANSCRIPTION FACTOR-RELATED"/>
    <property type="match status" value="1"/>
</dbReference>
<dbReference type="GO" id="GO:0045672">
    <property type="term" value="P:positive regulation of osteoclast differentiation"/>
    <property type="evidence" value="ECO:0007669"/>
    <property type="project" value="Ensembl"/>
</dbReference>
<reference evidence="9 10" key="1">
    <citation type="journal article" date="2008" name="Nature">
        <title>Genome analysis of the platypus reveals unique signatures of evolution.</title>
        <authorList>
            <person name="Warren W.C."/>
            <person name="Hillier L.W."/>
            <person name="Marshall Graves J.A."/>
            <person name="Birney E."/>
            <person name="Ponting C.P."/>
            <person name="Grutzner F."/>
            <person name="Belov K."/>
            <person name="Miller W."/>
            <person name="Clarke L."/>
            <person name="Chinwalla A.T."/>
            <person name="Yang S.P."/>
            <person name="Heger A."/>
            <person name="Locke D.P."/>
            <person name="Miethke P."/>
            <person name="Waters P.D."/>
            <person name="Veyrunes F."/>
            <person name="Fulton L."/>
            <person name="Fulton B."/>
            <person name="Graves T."/>
            <person name="Wallis J."/>
            <person name="Puente X.S."/>
            <person name="Lopez-Otin C."/>
            <person name="Ordonez G.R."/>
            <person name="Eichler E.E."/>
            <person name="Chen L."/>
            <person name="Cheng Z."/>
            <person name="Deakin J.E."/>
            <person name="Alsop A."/>
            <person name="Thompson K."/>
            <person name="Kirby P."/>
            <person name="Papenfuss A.T."/>
            <person name="Wakefield M.J."/>
            <person name="Olender T."/>
            <person name="Lancet D."/>
            <person name="Huttley G.A."/>
            <person name="Smit A.F."/>
            <person name="Pask A."/>
            <person name="Temple-Smith P."/>
            <person name="Batzer M.A."/>
            <person name="Walker J.A."/>
            <person name="Konkel M.K."/>
            <person name="Harris R.S."/>
            <person name="Whittington C.M."/>
            <person name="Wong E.S."/>
            <person name="Gemmell N.J."/>
            <person name="Buschiazzo E."/>
            <person name="Vargas Jentzsch I.M."/>
            <person name="Merkel A."/>
            <person name="Schmitz J."/>
            <person name="Zemann A."/>
            <person name="Churakov G."/>
            <person name="Kriegs J.O."/>
            <person name="Brosius J."/>
            <person name="Murchison E.P."/>
            <person name="Sachidanandam R."/>
            <person name="Smith C."/>
            <person name="Hannon G.J."/>
            <person name="Tsend-Ayush E."/>
            <person name="McMillan D."/>
            <person name="Attenborough R."/>
            <person name="Rens W."/>
            <person name="Ferguson-Smith M."/>
            <person name="Lefevre C.M."/>
            <person name="Sharp J.A."/>
            <person name="Nicholas K.R."/>
            <person name="Ray D.A."/>
            <person name="Kube M."/>
            <person name="Reinhardt R."/>
            <person name="Pringle T.H."/>
            <person name="Taylor J."/>
            <person name="Jones R.C."/>
            <person name="Nixon B."/>
            <person name="Dacheux J.L."/>
            <person name="Niwa H."/>
            <person name="Sekita Y."/>
            <person name="Huang X."/>
            <person name="Stark A."/>
            <person name="Kheradpour P."/>
            <person name="Kellis M."/>
            <person name="Flicek P."/>
            <person name="Chen Y."/>
            <person name="Webber C."/>
            <person name="Hardison R."/>
            <person name="Nelson J."/>
            <person name="Hallsworth-Pepin K."/>
            <person name="Delehaunty K."/>
            <person name="Markovic C."/>
            <person name="Minx P."/>
            <person name="Feng Y."/>
            <person name="Kremitzki C."/>
            <person name="Mitreva M."/>
            <person name="Glasscock J."/>
            <person name="Wylie T."/>
            <person name="Wohldmann P."/>
            <person name="Thiru P."/>
            <person name="Nhan M.N."/>
            <person name="Pohl C.S."/>
            <person name="Smith S.M."/>
            <person name="Hou S."/>
            <person name="Nefedov M."/>
            <person name="de Jong P.J."/>
            <person name="Renfree M.B."/>
            <person name="Mardis E.R."/>
            <person name="Wilson R.K."/>
        </authorList>
    </citation>
    <scope>NUCLEOTIDE SEQUENCE [LARGE SCALE GENOMIC DNA]</scope>
    <source>
        <strain evidence="9 10">Glennie</strain>
    </source>
</reference>
<dbReference type="GO" id="GO:0035994">
    <property type="term" value="P:response to muscle stretch"/>
    <property type="evidence" value="ECO:0007669"/>
    <property type="project" value="Ensembl"/>
</dbReference>
<evidence type="ECO:0000256" key="1">
    <source>
        <dbReference type="ARBA" id="ARBA00007619"/>
    </source>
</evidence>
<dbReference type="Bgee" id="ENSOANG00000005064">
    <property type="expression patterns" value="Expressed in heart and 8 other cell types or tissues"/>
</dbReference>
<dbReference type="GO" id="GO:0006366">
    <property type="term" value="P:transcription by RNA polymerase II"/>
    <property type="evidence" value="ECO:0007669"/>
    <property type="project" value="Ensembl"/>
</dbReference>
<dbReference type="CDD" id="cd14721">
    <property type="entry name" value="bZIP_Fos"/>
    <property type="match status" value="1"/>
</dbReference>
<dbReference type="Pfam" id="PF00170">
    <property type="entry name" value="bZIP_1"/>
    <property type="match status" value="1"/>
</dbReference>
<dbReference type="SUPFAM" id="SSF57959">
    <property type="entry name" value="Leucine zipper domain"/>
    <property type="match status" value="1"/>
</dbReference>
<dbReference type="GO" id="GO:0035914">
    <property type="term" value="P:skeletal muscle cell differentiation"/>
    <property type="evidence" value="ECO:0007669"/>
    <property type="project" value="Ensembl"/>
</dbReference>
<dbReference type="InterPro" id="IPR000837">
    <property type="entry name" value="AP-1"/>
</dbReference>
<evidence type="ECO:0000313" key="9">
    <source>
        <dbReference type="Ensembl" id="ENSOANP00000052790.1"/>
    </source>
</evidence>
<dbReference type="CTD" id="2353"/>
<evidence type="ECO:0000256" key="7">
    <source>
        <dbReference type="SAM" id="MobiDB-lite"/>
    </source>
</evidence>
<feature type="domain" description="BZIP" evidence="8">
    <location>
        <begin position="135"/>
        <end position="198"/>
    </location>
</feature>
<feature type="region of interest" description="Disordered" evidence="7">
    <location>
        <begin position="352"/>
        <end position="376"/>
    </location>
</feature>
<dbReference type="SMART" id="SM00338">
    <property type="entry name" value="BRLZ"/>
    <property type="match status" value="1"/>
</dbReference>
<proteinExistence type="inferred from homology"/>
<dbReference type="PANTHER" id="PTHR23351:SF4">
    <property type="entry name" value="PROTEIN C-FOS"/>
    <property type="match status" value="1"/>
</dbReference>
<name>A0A6I8PM58_ORNAN</name>
<dbReference type="GO" id="GO:0034614">
    <property type="term" value="P:cellular response to reactive oxygen species"/>
    <property type="evidence" value="ECO:0007669"/>
    <property type="project" value="Ensembl"/>
</dbReference>
<keyword evidence="3" id="KW-0539">Nucleus</keyword>
<dbReference type="GO" id="GO:0003682">
    <property type="term" value="F:chromatin binding"/>
    <property type="evidence" value="ECO:0007669"/>
    <property type="project" value="Ensembl"/>
</dbReference>
<dbReference type="GO" id="GO:0071277">
    <property type="term" value="P:cellular response to calcium ion"/>
    <property type="evidence" value="ECO:0007669"/>
    <property type="project" value="Ensembl"/>
</dbReference>
<dbReference type="OMA" id="MEPLCTP"/>
<sequence>MMYRAFNADYEASSSRCSSASPAGENLSYYHSPADSFSSMGSPVNAQDFCTDLAVSSANFIPTVTAISTSPDLQWLVQPTLISSVAPSQTRAHPYGVSAPSTGAYARTGIVKTTGGRGQSIGRRGKIEQLSPEEEEKRRIRRERNKMAAAKCRNRRRELTDTLQAETDQLEDEKSALQTEIANLLKEKEKLEFILAAHRPACKIPDDLGFPEDMAASSLDLSGCLTEAVTPESEEAAFHLPLLQEPEPKTSAEPVKNGSGLELKAEPFDDFLFPPSARGSETARSVPDVDLAGSFYAADWEPLHSGSLGMGAVAELEPLCTPVVTCTPTCTTYTSSFVFTYPEADSFPSCAAAHRKGSSSNEPSSDSLSSPTLLAL</sequence>
<dbReference type="GO" id="GO:0005634">
    <property type="term" value="C:nucleus"/>
    <property type="evidence" value="ECO:0000318"/>
    <property type="project" value="GO_Central"/>
</dbReference>
<dbReference type="FunCoup" id="A0A6I8PM58">
    <property type="interactions" value="3555"/>
</dbReference>
<evidence type="ECO:0000259" key="8">
    <source>
        <dbReference type="PROSITE" id="PS50217"/>
    </source>
</evidence>
<dbReference type="GO" id="GO:0009410">
    <property type="term" value="P:response to xenobiotic stimulus"/>
    <property type="evidence" value="ECO:0007669"/>
    <property type="project" value="Ensembl"/>
</dbReference>
<dbReference type="GO" id="GO:0030316">
    <property type="term" value="P:osteoclast differentiation"/>
    <property type="evidence" value="ECO:0007669"/>
    <property type="project" value="Ensembl"/>
</dbReference>
<dbReference type="AlphaFoldDB" id="A0A6I8PM58"/>
<dbReference type="GO" id="GO:0000979">
    <property type="term" value="F:RNA polymerase II core promoter sequence-specific DNA binding"/>
    <property type="evidence" value="ECO:0007669"/>
    <property type="project" value="Ensembl"/>
</dbReference>
<dbReference type="GO" id="GO:0070412">
    <property type="term" value="F:R-SMAD binding"/>
    <property type="evidence" value="ECO:0007669"/>
    <property type="project" value="Ensembl"/>
</dbReference>
<dbReference type="InterPro" id="IPR046347">
    <property type="entry name" value="bZIP_sf"/>
</dbReference>
<feature type="compositionally biased region" description="Low complexity" evidence="7">
    <location>
        <begin position="358"/>
        <end position="370"/>
    </location>
</feature>
<keyword evidence="6" id="KW-0175">Coiled coil</keyword>
<dbReference type="GO" id="GO:0001221">
    <property type="term" value="F:transcription coregulator binding"/>
    <property type="evidence" value="ECO:0007669"/>
    <property type="project" value="Ensembl"/>
</dbReference>
<dbReference type="GO" id="GO:0005783">
    <property type="term" value="C:endoplasmic reticulum"/>
    <property type="evidence" value="ECO:0007669"/>
    <property type="project" value="Ensembl"/>
</dbReference>
<dbReference type="FunFam" id="1.20.5.170:FF:000006">
    <property type="entry name" value="fos-related antigen 2 isoform X1"/>
    <property type="match status" value="1"/>
</dbReference>
<dbReference type="Proteomes" id="UP000002279">
    <property type="component" value="Chromosome 1"/>
</dbReference>
<reference evidence="9" key="2">
    <citation type="submission" date="2025-08" db="UniProtKB">
        <authorList>
            <consortium name="Ensembl"/>
        </authorList>
    </citation>
    <scope>IDENTIFICATION</scope>
    <source>
        <strain evidence="9">Glennie</strain>
    </source>
</reference>
<protein>
    <recommendedName>
        <fullName evidence="4">Protein c-Fos</fullName>
    </recommendedName>
    <alternativeName>
        <fullName evidence="5">Cellular oncogene fos</fullName>
    </alternativeName>
</protein>
<evidence type="ECO:0000313" key="10">
    <source>
        <dbReference type="Proteomes" id="UP000002279"/>
    </source>
</evidence>
<dbReference type="OrthoDB" id="5866312at2759"/>
<evidence type="ECO:0000256" key="5">
    <source>
        <dbReference type="ARBA" id="ARBA00031103"/>
    </source>
</evidence>
<dbReference type="GO" id="GO:0005654">
    <property type="term" value="C:nucleoplasm"/>
    <property type="evidence" value="ECO:0007669"/>
    <property type="project" value="Ensembl"/>
</dbReference>
<dbReference type="GO" id="GO:0001228">
    <property type="term" value="F:DNA-binding transcription activator activity, RNA polymerase II-specific"/>
    <property type="evidence" value="ECO:0007669"/>
    <property type="project" value="Ensembl"/>
</dbReference>
<dbReference type="GO" id="GO:0032993">
    <property type="term" value="C:protein-DNA complex"/>
    <property type="evidence" value="ECO:0007669"/>
    <property type="project" value="Ensembl"/>
</dbReference>
<dbReference type="KEGG" id="oaa:100075021"/>
<dbReference type="PRINTS" id="PR00042">
    <property type="entry name" value="LEUZIPPRFOS"/>
</dbReference>
<accession>A0A6I8PM58</accession>
<dbReference type="GO" id="GO:0000978">
    <property type="term" value="F:RNA polymerase II cis-regulatory region sequence-specific DNA binding"/>
    <property type="evidence" value="ECO:0000318"/>
    <property type="project" value="GO_Central"/>
</dbReference>
<dbReference type="GO" id="GO:0007179">
    <property type="term" value="P:transforming growth factor beta receptor signaling pathway"/>
    <property type="evidence" value="ECO:0007669"/>
    <property type="project" value="Ensembl"/>
</dbReference>
<reference evidence="9" key="3">
    <citation type="submission" date="2025-09" db="UniProtKB">
        <authorList>
            <consortium name="Ensembl"/>
        </authorList>
    </citation>
    <scope>IDENTIFICATION</scope>
    <source>
        <strain evidence="9">Glennie</strain>
    </source>
</reference>
<dbReference type="Ensembl" id="ENSOANT00000073746.1">
    <property type="protein sequence ID" value="ENSOANP00000052790.1"/>
    <property type="gene ID" value="ENSOANG00000005064.3"/>
</dbReference>
<dbReference type="Gene3D" id="1.20.5.170">
    <property type="match status" value="1"/>
</dbReference>
<dbReference type="GO" id="GO:0000981">
    <property type="term" value="F:DNA-binding transcription factor activity, RNA polymerase II-specific"/>
    <property type="evidence" value="ECO:0000318"/>
    <property type="project" value="GO_Central"/>
</dbReference>
<dbReference type="GO" id="GO:0007399">
    <property type="term" value="P:nervous system development"/>
    <property type="evidence" value="ECO:0007669"/>
    <property type="project" value="Ensembl"/>
</dbReference>
<comment type="similarity">
    <text evidence="1">Belongs to the bZIP family. Fos subfamily.</text>
</comment>
<gene>
    <name evidence="9" type="primary">FOS</name>
</gene>
<evidence type="ECO:0000256" key="2">
    <source>
        <dbReference type="ARBA" id="ARBA00023125"/>
    </source>
</evidence>
<dbReference type="GeneTree" id="ENSGT00940000159276"/>
<dbReference type="RefSeq" id="XP_028918155.1">
    <property type="nucleotide sequence ID" value="XM_029062322.2"/>
</dbReference>
<dbReference type="GO" id="GO:0060395">
    <property type="term" value="P:SMAD protein signal transduction"/>
    <property type="evidence" value="ECO:0007669"/>
    <property type="project" value="Ensembl"/>
</dbReference>
<dbReference type="GO" id="GO:0061629">
    <property type="term" value="F:RNA polymerase II-specific DNA-binding transcription factor binding"/>
    <property type="evidence" value="ECO:0007669"/>
    <property type="project" value="Ensembl"/>
</dbReference>
<evidence type="ECO:0000256" key="6">
    <source>
        <dbReference type="SAM" id="Coils"/>
    </source>
</evidence>
<dbReference type="InParanoid" id="A0A6I8PM58"/>
<evidence type="ECO:0000256" key="3">
    <source>
        <dbReference type="ARBA" id="ARBA00023242"/>
    </source>
</evidence>
<dbReference type="GO" id="GO:1902895">
    <property type="term" value="P:positive regulation of miRNA transcription"/>
    <property type="evidence" value="ECO:0007669"/>
    <property type="project" value="Ensembl"/>
</dbReference>
<dbReference type="GO" id="GO:0042802">
    <property type="term" value="F:identical protein binding"/>
    <property type="evidence" value="ECO:0007669"/>
    <property type="project" value="Ensembl"/>
</dbReference>
<dbReference type="GeneID" id="100075021"/>
<dbReference type="InterPro" id="IPR004827">
    <property type="entry name" value="bZIP"/>
</dbReference>
<dbReference type="PROSITE" id="PS00036">
    <property type="entry name" value="BZIP_BASIC"/>
    <property type="match status" value="1"/>
</dbReference>